<name>A0ABQ9GYY0_9NEOP</name>
<reference evidence="1 2" key="1">
    <citation type="submission" date="2023-02" db="EMBL/GenBank/DDBJ databases">
        <title>LHISI_Scaffold_Assembly.</title>
        <authorList>
            <person name="Stuart O.P."/>
            <person name="Cleave R."/>
            <person name="Magrath M.J.L."/>
            <person name="Mikheyev A.S."/>
        </authorList>
    </citation>
    <scope>NUCLEOTIDE SEQUENCE [LARGE SCALE GENOMIC DNA]</scope>
    <source>
        <strain evidence="1">Daus_M_001</strain>
        <tissue evidence="1">Leg muscle</tissue>
    </source>
</reference>
<evidence type="ECO:0000313" key="1">
    <source>
        <dbReference type="EMBL" id="KAJ8877207.1"/>
    </source>
</evidence>
<dbReference type="Proteomes" id="UP001159363">
    <property type="component" value="Chromosome 7"/>
</dbReference>
<accession>A0ABQ9GYY0</accession>
<organism evidence="1 2">
    <name type="scientific">Dryococelus australis</name>
    <dbReference type="NCBI Taxonomy" id="614101"/>
    <lineage>
        <taxon>Eukaryota</taxon>
        <taxon>Metazoa</taxon>
        <taxon>Ecdysozoa</taxon>
        <taxon>Arthropoda</taxon>
        <taxon>Hexapoda</taxon>
        <taxon>Insecta</taxon>
        <taxon>Pterygota</taxon>
        <taxon>Neoptera</taxon>
        <taxon>Polyneoptera</taxon>
        <taxon>Phasmatodea</taxon>
        <taxon>Verophasmatodea</taxon>
        <taxon>Anareolatae</taxon>
        <taxon>Phasmatidae</taxon>
        <taxon>Eurycanthinae</taxon>
        <taxon>Dryococelus</taxon>
    </lineage>
</organism>
<evidence type="ECO:0000313" key="2">
    <source>
        <dbReference type="Proteomes" id="UP001159363"/>
    </source>
</evidence>
<comment type="caution">
    <text evidence="1">The sequence shown here is derived from an EMBL/GenBank/DDBJ whole genome shotgun (WGS) entry which is preliminary data.</text>
</comment>
<dbReference type="EMBL" id="JARBHB010000008">
    <property type="protein sequence ID" value="KAJ8877207.1"/>
    <property type="molecule type" value="Genomic_DNA"/>
</dbReference>
<protein>
    <submittedName>
        <fullName evidence="1">Uncharacterized protein</fullName>
    </submittedName>
</protein>
<proteinExistence type="predicted"/>
<sequence>MTSHSGCSCTVLGTVLVRIKDANGALVQVHAVLHSNHNSLQKGEFKVPVVGLAHSVVDANRGKVTLLLMPLLRTEPSDIATELPVVQLSYEVQHKYEEFKLADTTFDIPGLVDFLLEQMFTQA</sequence>
<keyword evidence="2" id="KW-1185">Reference proteome</keyword>
<gene>
    <name evidence="1" type="ORF">PR048_021661</name>
</gene>